<dbReference type="EMBL" id="KV000358">
    <property type="protein sequence ID" value="KZV40340.1"/>
    <property type="molecule type" value="Genomic_DNA"/>
</dbReference>
<evidence type="ECO:0000313" key="2">
    <source>
        <dbReference type="EMBL" id="KZV40340.1"/>
    </source>
</evidence>
<dbReference type="Proteomes" id="UP000250235">
    <property type="component" value="Unassembled WGS sequence"/>
</dbReference>
<organism evidence="2 3">
    <name type="scientific">Dorcoceras hygrometricum</name>
    <dbReference type="NCBI Taxonomy" id="472368"/>
    <lineage>
        <taxon>Eukaryota</taxon>
        <taxon>Viridiplantae</taxon>
        <taxon>Streptophyta</taxon>
        <taxon>Embryophyta</taxon>
        <taxon>Tracheophyta</taxon>
        <taxon>Spermatophyta</taxon>
        <taxon>Magnoliopsida</taxon>
        <taxon>eudicotyledons</taxon>
        <taxon>Gunneridae</taxon>
        <taxon>Pentapetalae</taxon>
        <taxon>asterids</taxon>
        <taxon>lamiids</taxon>
        <taxon>Lamiales</taxon>
        <taxon>Gesneriaceae</taxon>
        <taxon>Didymocarpoideae</taxon>
        <taxon>Trichosporeae</taxon>
        <taxon>Loxocarpinae</taxon>
        <taxon>Dorcoceras</taxon>
    </lineage>
</organism>
<feature type="compositionally biased region" description="Basic residues" evidence="1">
    <location>
        <begin position="9"/>
        <end position="26"/>
    </location>
</feature>
<feature type="compositionally biased region" description="Basic and acidic residues" evidence="1">
    <location>
        <begin position="77"/>
        <end position="96"/>
    </location>
</feature>
<proteinExistence type="predicted"/>
<protein>
    <submittedName>
        <fullName evidence="2">Uncharacterized protein</fullName>
    </submittedName>
</protein>
<evidence type="ECO:0000313" key="3">
    <source>
        <dbReference type="Proteomes" id="UP000250235"/>
    </source>
</evidence>
<sequence>MAPNEHALRRTTHTNRAHGASRKHAAHGVLLLSDGSPDISHIWTTPSLPKDPLEPHNDEPRSLRQPLNRSHARKIRNREMRRARIHEHDHMSKEDGPPPGPGGSNVTNHGPKRACTKENYPYK</sequence>
<feature type="region of interest" description="Disordered" evidence="1">
    <location>
        <begin position="1"/>
        <end position="123"/>
    </location>
</feature>
<gene>
    <name evidence="2" type="ORF">F511_14910</name>
</gene>
<name>A0A2Z7C7B5_9LAMI</name>
<keyword evidence="3" id="KW-1185">Reference proteome</keyword>
<feature type="compositionally biased region" description="Basic and acidic residues" evidence="1">
    <location>
        <begin position="51"/>
        <end position="62"/>
    </location>
</feature>
<reference evidence="2 3" key="1">
    <citation type="journal article" date="2015" name="Proc. Natl. Acad. Sci. U.S.A.">
        <title>The resurrection genome of Boea hygrometrica: A blueprint for survival of dehydration.</title>
        <authorList>
            <person name="Xiao L."/>
            <person name="Yang G."/>
            <person name="Zhang L."/>
            <person name="Yang X."/>
            <person name="Zhao S."/>
            <person name="Ji Z."/>
            <person name="Zhou Q."/>
            <person name="Hu M."/>
            <person name="Wang Y."/>
            <person name="Chen M."/>
            <person name="Xu Y."/>
            <person name="Jin H."/>
            <person name="Xiao X."/>
            <person name="Hu G."/>
            <person name="Bao F."/>
            <person name="Hu Y."/>
            <person name="Wan P."/>
            <person name="Li L."/>
            <person name="Deng X."/>
            <person name="Kuang T."/>
            <person name="Xiang C."/>
            <person name="Zhu J.K."/>
            <person name="Oliver M.J."/>
            <person name="He Y."/>
        </authorList>
    </citation>
    <scope>NUCLEOTIDE SEQUENCE [LARGE SCALE GENOMIC DNA]</scope>
    <source>
        <strain evidence="3">cv. XS01</strain>
    </source>
</reference>
<evidence type="ECO:0000256" key="1">
    <source>
        <dbReference type="SAM" id="MobiDB-lite"/>
    </source>
</evidence>
<dbReference type="AlphaFoldDB" id="A0A2Z7C7B5"/>
<accession>A0A2Z7C7B5</accession>